<evidence type="ECO:0000313" key="2">
    <source>
        <dbReference type="EMBL" id="VFQ61088.1"/>
    </source>
</evidence>
<evidence type="ECO:0000313" key="3">
    <source>
        <dbReference type="Proteomes" id="UP000595140"/>
    </source>
</evidence>
<feature type="region of interest" description="Disordered" evidence="1">
    <location>
        <begin position="473"/>
        <end position="492"/>
    </location>
</feature>
<evidence type="ECO:0008006" key="4">
    <source>
        <dbReference type="Google" id="ProtNLM"/>
    </source>
</evidence>
<dbReference type="PANTHER" id="PTHR15503:SF22">
    <property type="entry name" value="TRANSPOSON TY3-I GAG POLYPROTEIN"/>
    <property type="match status" value="1"/>
</dbReference>
<feature type="compositionally biased region" description="Polar residues" evidence="1">
    <location>
        <begin position="538"/>
        <end position="550"/>
    </location>
</feature>
<dbReference type="CDD" id="cd00303">
    <property type="entry name" value="retropepsin_like"/>
    <property type="match status" value="1"/>
</dbReference>
<dbReference type="OrthoDB" id="1933597at2759"/>
<feature type="region of interest" description="Disordered" evidence="1">
    <location>
        <begin position="513"/>
        <end position="583"/>
    </location>
</feature>
<protein>
    <recommendedName>
        <fullName evidence="4">Retrotransposon gag domain-containing protein</fullName>
    </recommendedName>
</protein>
<organism evidence="2 3">
    <name type="scientific">Cuscuta campestris</name>
    <dbReference type="NCBI Taxonomy" id="132261"/>
    <lineage>
        <taxon>Eukaryota</taxon>
        <taxon>Viridiplantae</taxon>
        <taxon>Streptophyta</taxon>
        <taxon>Embryophyta</taxon>
        <taxon>Tracheophyta</taxon>
        <taxon>Spermatophyta</taxon>
        <taxon>Magnoliopsida</taxon>
        <taxon>eudicotyledons</taxon>
        <taxon>Gunneridae</taxon>
        <taxon>Pentapetalae</taxon>
        <taxon>asterids</taxon>
        <taxon>lamiids</taxon>
        <taxon>Solanales</taxon>
        <taxon>Convolvulaceae</taxon>
        <taxon>Cuscuteae</taxon>
        <taxon>Cuscuta</taxon>
        <taxon>Cuscuta subgen. Grammica</taxon>
        <taxon>Cuscuta sect. Cleistogrammica</taxon>
    </lineage>
</organism>
<dbReference type="InterPro" id="IPR021109">
    <property type="entry name" value="Peptidase_aspartic_dom_sf"/>
</dbReference>
<name>A0A484K896_9ASTE</name>
<reference evidence="2 3" key="1">
    <citation type="submission" date="2018-04" db="EMBL/GenBank/DDBJ databases">
        <authorList>
            <person name="Vogel A."/>
        </authorList>
    </citation>
    <scope>NUCLEOTIDE SEQUENCE [LARGE SCALE GENOMIC DNA]</scope>
</reference>
<feature type="compositionally biased region" description="Basic and acidic residues" evidence="1">
    <location>
        <begin position="552"/>
        <end position="564"/>
    </location>
</feature>
<keyword evidence="3" id="KW-1185">Reference proteome</keyword>
<dbReference type="AlphaFoldDB" id="A0A484K896"/>
<dbReference type="Proteomes" id="UP000595140">
    <property type="component" value="Unassembled WGS sequence"/>
</dbReference>
<dbReference type="SUPFAM" id="SSF50630">
    <property type="entry name" value="Acid proteases"/>
    <property type="match status" value="1"/>
</dbReference>
<feature type="region of interest" description="Disordered" evidence="1">
    <location>
        <begin position="24"/>
        <end position="50"/>
    </location>
</feature>
<feature type="region of interest" description="Disordered" evidence="1">
    <location>
        <begin position="117"/>
        <end position="150"/>
    </location>
</feature>
<dbReference type="PANTHER" id="PTHR15503">
    <property type="entry name" value="LDOC1 RELATED"/>
    <property type="match status" value="1"/>
</dbReference>
<dbReference type="InterPro" id="IPR032567">
    <property type="entry name" value="RTL1-rel"/>
</dbReference>
<dbReference type="EMBL" id="OOIL02000126">
    <property type="protein sequence ID" value="VFQ61088.1"/>
    <property type="molecule type" value="Genomic_DNA"/>
</dbReference>
<accession>A0A484K896</accession>
<dbReference type="Gene3D" id="2.40.70.10">
    <property type="entry name" value="Acid Proteases"/>
    <property type="match status" value="1"/>
</dbReference>
<sequence length="583" mass="62445">MQQLNHTVQQVQRDISGLLARVEKHGDDSGNCGGGRGPDALHGGHPTSRLKIDMPKCDGTDPLGVAEANLQSLFHAGLKSHLQHEMMLQKPESLSASFALARELEAKHAAWASSLPQRPTPWGKPGPVNSAPPLLPTPGTKPPAAASFPQPPIRRLSRVEKLERDSKGLCYNCDEKWTKGHSCGRFLLLIEDDDDTPEQPAVDDTVLTADVSSLNSMAGVSTPRSLRLSGMLADAVVEVLIDGGSTHNFIHPVVVEKLQLPVHDVPAFRVYVGNGASLLCNTQCRDLLLLLQGTTFPVDVYVLSIHGPDIVLGVQWLQLLGRVTHDYAKLTMEFSWKGAPVSLCGSIPTPKPVSVHHFHTLYADWDIAACFEITVAAQEVPTVASDFQLPEGLPAAIRGVLTRYKAVFGIPSGLPPRRLADHRIFLQPGSDPVNAGCIQSTLAEDIPLAFDYNYGHDSKPPSSIWTVVWGSGGAEEDEEAAPTPPPSPPKRAAAAFSMPVLAADDEPLCRNSISEGEKRGAKPEAAPDDDLARESLNLPFSSTALVNSSHAEGGRGREGEEKLGRSGKGVVSPPPSPCRSHGR</sequence>
<gene>
    <name evidence="2" type="ORF">CCAM_LOCUS2864</name>
</gene>
<dbReference type="Pfam" id="PF08284">
    <property type="entry name" value="RVP_2"/>
    <property type="match status" value="1"/>
</dbReference>
<evidence type="ECO:0000256" key="1">
    <source>
        <dbReference type="SAM" id="MobiDB-lite"/>
    </source>
</evidence>
<proteinExistence type="predicted"/>